<gene>
    <name evidence="2" type="ORF">E0H31_23075</name>
</gene>
<name>A0A8G2IYP6_RHILV</name>
<evidence type="ECO:0000313" key="3">
    <source>
        <dbReference type="Proteomes" id="UP000291866"/>
    </source>
</evidence>
<organism evidence="2 3">
    <name type="scientific">Rhizobium leguminosarum bv. viciae</name>
    <dbReference type="NCBI Taxonomy" id="387"/>
    <lineage>
        <taxon>Bacteria</taxon>
        <taxon>Pseudomonadati</taxon>
        <taxon>Pseudomonadota</taxon>
        <taxon>Alphaproteobacteria</taxon>
        <taxon>Hyphomicrobiales</taxon>
        <taxon>Rhizobiaceae</taxon>
        <taxon>Rhizobium/Agrobacterium group</taxon>
        <taxon>Rhizobium</taxon>
    </lineage>
</organism>
<feature type="region of interest" description="Disordered" evidence="1">
    <location>
        <begin position="1"/>
        <end position="150"/>
    </location>
</feature>
<accession>A0A8G2IYP6</accession>
<dbReference type="Pfam" id="PF11154">
    <property type="entry name" value="DUF2934"/>
    <property type="match status" value="1"/>
</dbReference>
<dbReference type="Proteomes" id="UP000291866">
    <property type="component" value="Unassembled WGS sequence"/>
</dbReference>
<dbReference type="RefSeq" id="WP_131602358.1">
    <property type="nucleotide sequence ID" value="NZ_SJLU01000012.1"/>
</dbReference>
<feature type="compositionally biased region" description="Basic and acidic residues" evidence="1">
    <location>
        <begin position="119"/>
        <end position="150"/>
    </location>
</feature>
<sequence length="150" mass="16416">MELRSAKLVEIRKETLVKKPAPRKTSENTTDGGRSKTPPAADAGGRKMAPRAANQIDRLSGGSPAASREEEIRGSAYSLWENEGRPEGKHGHHWTLAEHELDAQQGEADDPPNLAALREASREHTDAFLVKTDLEDADQREASPGTREQD</sequence>
<protein>
    <submittedName>
        <fullName evidence="2">DUF2934 domain-containing protein</fullName>
    </submittedName>
</protein>
<proteinExistence type="predicted"/>
<feature type="compositionally biased region" description="Basic and acidic residues" evidence="1">
    <location>
        <begin position="1"/>
        <end position="17"/>
    </location>
</feature>
<evidence type="ECO:0000313" key="2">
    <source>
        <dbReference type="EMBL" id="TBX89714.1"/>
    </source>
</evidence>
<dbReference type="EMBL" id="SJLU01000012">
    <property type="protein sequence ID" value="TBX89714.1"/>
    <property type="molecule type" value="Genomic_DNA"/>
</dbReference>
<dbReference type="AlphaFoldDB" id="A0A8G2IYP6"/>
<reference evidence="2 3" key="1">
    <citation type="submission" date="2019-02" db="EMBL/GenBank/DDBJ databases">
        <title>The competitiveness to form nodules shapes the capacities of Rhizobium leguminosarum sv viciae communities to promote symbiosis with specific hosts.</title>
        <authorList>
            <person name="Boivin S."/>
            <person name="Lepetit M."/>
        </authorList>
    </citation>
    <scope>NUCLEOTIDE SEQUENCE [LARGE SCALE GENOMIC DNA]</scope>
    <source>
        <strain evidence="2 3">SPF4F3</strain>
    </source>
</reference>
<comment type="caution">
    <text evidence="2">The sequence shown here is derived from an EMBL/GenBank/DDBJ whole genome shotgun (WGS) entry which is preliminary data.</text>
</comment>
<dbReference type="InterPro" id="IPR021327">
    <property type="entry name" value="DUF2934"/>
</dbReference>
<evidence type="ECO:0000256" key="1">
    <source>
        <dbReference type="SAM" id="MobiDB-lite"/>
    </source>
</evidence>
<feature type="compositionally biased region" description="Basic and acidic residues" evidence="1">
    <location>
        <begin position="82"/>
        <end position="102"/>
    </location>
</feature>